<dbReference type="InterPro" id="IPR051685">
    <property type="entry name" value="Ycf3/AcsC/BcsC/TPR_MFPF"/>
</dbReference>
<reference evidence="4 5" key="1">
    <citation type="submission" date="2018-03" db="EMBL/GenBank/DDBJ databases">
        <title>Genome sequencing of Phreatobacter sp.</title>
        <authorList>
            <person name="Kim S.-J."/>
            <person name="Heo J."/>
            <person name="Kwon S.-W."/>
        </authorList>
    </citation>
    <scope>NUCLEOTIDE SEQUENCE [LARGE SCALE GENOMIC DNA]</scope>
    <source>
        <strain evidence="4 5">S-12</strain>
    </source>
</reference>
<dbReference type="AlphaFoldDB" id="A0A2S0NGJ4"/>
<dbReference type="InterPro" id="IPR019734">
    <property type="entry name" value="TPR_rpt"/>
</dbReference>
<dbReference type="EMBL" id="CP027668">
    <property type="protein sequence ID" value="AVO47289.1"/>
    <property type="molecule type" value="Genomic_DNA"/>
</dbReference>
<keyword evidence="5" id="KW-1185">Reference proteome</keyword>
<keyword evidence="2" id="KW-0802">TPR repeat</keyword>
<evidence type="ECO:0000313" key="5">
    <source>
        <dbReference type="Proteomes" id="UP000237889"/>
    </source>
</evidence>
<dbReference type="SMART" id="SM00028">
    <property type="entry name" value="TPR"/>
    <property type="match status" value="3"/>
</dbReference>
<feature type="region of interest" description="Disordered" evidence="3">
    <location>
        <begin position="253"/>
        <end position="282"/>
    </location>
</feature>
<gene>
    <name evidence="4" type="ORF">C6569_20815</name>
</gene>
<dbReference type="PIRSF" id="PIRSF035836">
    <property type="entry name" value="UCP035836"/>
    <property type="match status" value="1"/>
</dbReference>
<dbReference type="InterPro" id="IPR011990">
    <property type="entry name" value="TPR-like_helical_dom_sf"/>
</dbReference>
<dbReference type="OrthoDB" id="422579at2"/>
<name>A0A2S0NGJ4_9HYPH</name>
<dbReference type="PANTHER" id="PTHR44943">
    <property type="entry name" value="CELLULOSE SYNTHASE OPERON PROTEIN C"/>
    <property type="match status" value="1"/>
</dbReference>
<dbReference type="SUPFAM" id="SSF48452">
    <property type="entry name" value="TPR-like"/>
    <property type="match status" value="1"/>
</dbReference>
<evidence type="ECO:0000256" key="2">
    <source>
        <dbReference type="ARBA" id="ARBA00022803"/>
    </source>
</evidence>
<sequence length="282" mass="30241">MPIASLSVRPLVLVVALSALVSGGCSLSARSGRGDITGSVRTGPYSEQAARSEIEGLASRYRSSPTDTGNAIRYARALRATGQSAQAVAVLERTAIREPGNPVLMGEFGRALADVGRHDQALQVLGRAHRADQPDWRIVNVQASIYDQMGRPQEAQALYTDALKIAPGEPSILSNLGLSYALSRQLPQAEQALRQAAAHPQADKRVRQNLALVVGLQGRFAEAEEIARKDLPPAEAEQNVAYLRSMVTQQNSWAQIRQSERRGQAQRPAGQTPVAAPSAPRS</sequence>
<dbReference type="KEGG" id="phr:C6569_20815"/>
<accession>A0A2S0NGJ4</accession>
<dbReference type="InterPro" id="IPR011717">
    <property type="entry name" value="TPR-4"/>
</dbReference>
<evidence type="ECO:0000313" key="4">
    <source>
        <dbReference type="EMBL" id="AVO47289.1"/>
    </source>
</evidence>
<dbReference type="GO" id="GO:0042802">
    <property type="term" value="F:identical protein binding"/>
    <property type="evidence" value="ECO:0007669"/>
    <property type="project" value="InterPro"/>
</dbReference>
<dbReference type="PANTHER" id="PTHR44943:SF5">
    <property type="entry name" value="BLL7697 PROTEIN"/>
    <property type="match status" value="1"/>
</dbReference>
<dbReference type="Pfam" id="PF14559">
    <property type="entry name" value="TPR_19"/>
    <property type="match status" value="2"/>
</dbReference>
<dbReference type="RefSeq" id="WP_106750659.1">
    <property type="nucleotide sequence ID" value="NZ_CP027668.1"/>
</dbReference>
<proteinExistence type="predicted"/>
<evidence type="ECO:0000256" key="1">
    <source>
        <dbReference type="ARBA" id="ARBA00022737"/>
    </source>
</evidence>
<evidence type="ECO:0000256" key="3">
    <source>
        <dbReference type="SAM" id="MobiDB-lite"/>
    </source>
</evidence>
<keyword evidence="1" id="KW-0677">Repeat</keyword>
<dbReference type="Gene3D" id="1.25.40.10">
    <property type="entry name" value="Tetratricopeptide repeat domain"/>
    <property type="match status" value="2"/>
</dbReference>
<dbReference type="InterPro" id="IPR014596">
    <property type="entry name" value="UCP035836"/>
</dbReference>
<dbReference type="Pfam" id="PF07721">
    <property type="entry name" value="TPR_4"/>
    <property type="match status" value="1"/>
</dbReference>
<protein>
    <submittedName>
        <fullName evidence="4">Uncharacterized protein</fullName>
    </submittedName>
</protein>
<dbReference type="Proteomes" id="UP000237889">
    <property type="component" value="Chromosome"/>
</dbReference>
<organism evidence="4 5">
    <name type="scientific">Phreatobacter cathodiphilus</name>
    <dbReference type="NCBI Taxonomy" id="1868589"/>
    <lineage>
        <taxon>Bacteria</taxon>
        <taxon>Pseudomonadati</taxon>
        <taxon>Pseudomonadota</taxon>
        <taxon>Alphaproteobacteria</taxon>
        <taxon>Hyphomicrobiales</taxon>
        <taxon>Phreatobacteraceae</taxon>
        <taxon>Phreatobacter</taxon>
    </lineage>
</organism>